<evidence type="ECO:0000256" key="1">
    <source>
        <dbReference type="SAM" id="MobiDB-lite"/>
    </source>
</evidence>
<dbReference type="Proteomes" id="UP001605261">
    <property type="component" value="Unassembled WGS sequence"/>
</dbReference>
<feature type="region of interest" description="Disordered" evidence="1">
    <location>
        <begin position="1"/>
        <end position="28"/>
    </location>
</feature>
<dbReference type="Gene3D" id="1.20.910.10">
    <property type="entry name" value="Heme oxygenase-like"/>
    <property type="match status" value="1"/>
</dbReference>
<reference evidence="2 3" key="1">
    <citation type="submission" date="2024-09" db="EMBL/GenBank/DDBJ databases">
        <authorList>
            <consortium name="All-Russian atlas of soil microorganisms"/>
            <consortium name="as a basis for the search for new antimicrobial producers and enzymes with unique properties"/>
            <person name="Sokolova E.A."/>
            <person name="Voronina E.N."/>
        </authorList>
    </citation>
    <scope>NUCLEOTIDE SEQUENCE [LARGE SCALE GENOMIC DNA]</scope>
    <source>
        <strain evidence="2 3">AF-22b-331.1</strain>
    </source>
</reference>
<gene>
    <name evidence="2" type="ORF">ACEU0G_000355</name>
</gene>
<accession>A0ABW7CZU9</accession>
<feature type="compositionally biased region" description="Pro residues" evidence="1">
    <location>
        <begin position="1"/>
        <end position="13"/>
    </location>
</feature>
<comment type="caution">
    <text evidence="2">The sequence shown here is derived from an EMBL/GenBank/DDBJ whole genome shotgun (WGS) entry which is preliminary data.</text>
</comment>
<name>A0ABW7CZU9_9GAMM</name>
<evidence type="ECO:0000313" key="3">
    <source>
        <dbReference type="Proteomes" id="UP001605261"/>
    </source>
</evidence>
<dbReference type="SUPFAM" id="SSF48613">
    <property type="entry name" value="Heme oxygenase-like"/>
    <property type="match status" value="1"/>
</dbReference>
<sequence length="201" mass="21936">MPVPHPIPLPDPPSALSRAQRLKARTDQPHRRVDERILGLGIFDSRAAFARFVRVQYRLHADVQGLYACPVLLRQLPSLAGRQRLSLIERDLADLDVPVPGPSAATPDLGTLAHRLGWLYVVEGSALGGAVLLKMAARLGLHEDFGARHLAPAAQGIAATWRRFAAELDAIVLEPPQETAVLQGAEDAFARVVHHVEAEFR</sequence>
<keyword evidence="3" id="KW-1185">Reference proteome</keyword>
<dbReference type="Pfam" id="PF01126">
    <property type="entry name" value="Heme_oxygenase"/>
    <property type="match status" value="1"/>
</dbReference>
<organism evidence="2 3">
    <name type="scientific">Stenotrophomonas nematodicola</name>
    <dbReference type="NCBI Taxonomy" id="2656746"/>
    <lineage>
        <taxon>Bacteria</taxon>
        <taxon>Pseudomonadati</taxon>
        <taxon>Pseudomonadota</taxon>
        <taxon>Gammaproteobacteria</taxon>
        <taxon>Lysobacterales</taxon>
        <taxon>Lysobacteraceae</taxon>
        <taxon>Stenotrophomonas</taxon>
    </lineage>
</organism>
<dbReference type="InterPro" id="IPR016084">
    <property type="entry name" value="Haem_Oase-like_multi-hlx"/>
</dbReference>
<proteinExistence type="predicted"/>
<dbReference type="EMBL" id="JBHGCJ010000011">
    <property type="protein sequence ID" value="MFG6110480.1"/>
    <property type="molecule type" value="Genomic_DNA"/>
</dbReference>
<dbReference type="RefSeq" id="WP_394164063.1">
    <property type="nucleotide sequence ID" value="NZ_JBHGCJ010000011.1"/>
</dbReference>
<evidence type="ECO:0000313" key="2">
    <source>
        <dbReference type="EMBL" id="MFG6110480.1"/>
    </source>
</evidence>
<protein>
    <submittedName>
        <fullName evidence="2">Biliverdin-producing heme oxygenase</fullName>
    </submittedName>
</protein>
<dbReference type="InterPro" id="IPR016053">
    <property type="entry name" value="Haem_Oase-like"/>
</dbReference>
<dbReference type="CDD" id="cd19166">
    <property type="entry name" value="HemeO-bac"/>
    <property type="match status" value="1"/>
</dbReference>